<feature type="transmembrane region" description="Helical" evidence="5">
    <location>
        <begin position="12"/>
        <end position="31"/>
    </location>
</feature>
<dbReference type="GO" id="GO:0016020">
    <property type="term" value="C:membrane"/>
    <property type="evidence" value="ECO:0007669"/>
    <property type="project" value="UniProtKB-SubCell"/>
</dbReference>
<feature type="domain" description="O-antigen ligase-related" evidence="6">
    <location>
        <begin position="164"/>
        <end position="316"/>
    </location>
</feature>
<feature type="transmembrane region" description="Helical" evidence="5">
    <location>
        <begin position="336"/>
        <end position="354"/>
    </location>
</feature>
<feature type="transmembrane region" description="Helical" evidence="5">
    <location>
        <begin position="173"/>
        <end position="189"/>
    </location>
</feature>
<evidence type="ECO:0000313" key="7">
    <source>
        <dbReference type="EMBL" id="OUJ76076.1"/>
    </source>
</evidence>
<protein>
    <recommendedName>
        <fullName evidence="6">O-antigen ligase-related domain-containing protein</fullName>
    </recommendedName>
</protein>
<keyword evidence="8" id="KW-1185">Reference proteome</keyword>
<comment type="subcellular location">
    <subcellularLocation>
        <location evidence="1">Membrane</location>
        <topology evidence="1">Multi-pass membrane protein</topology>
    </subcellularLocation>
</comment>
<feature type="transmembrane region" description="Helical" evidence="5">
    <location>
        <begin position="130"/>
        <end position="146"/>
    </location>
</feature>
<organism evidence="7 8">
    <name type="scientific">Hymenobacter crusticola</name>
    <dbReference type="NCBI Taxonomy" id="1770526"/>
    <lineage>
        <taxon>Bacteria</taxon>
        <taxon>Pseudomonadati</taxon>
        <taxon>Bacteroidota</taxon>
        <taxon>Cytophagia</taxon>
        <taxon>Cytophagales</taxon>
        <taxon>Hymenobacteraceae</taxon>
        <taxon>Hymenobacter</taxon>
    </lineage>
</organism>
<feature type="transmembrane region" description="Helical" evidence="5">
    <location>
        <begin position="63"/>
        <end position="82"/>
    </location>
</feature>
<accession>A0A243WJM0</accession>
<feature type="transmembrane region" description="Helical" evidence="5">
    <location>
        <begin position="304"/>
        <end position="324"/>
    </location>
</feature>
<evidence type="ECO:0000313" key="8">
    <source>
        <dbReference type="Proteomes" id="UP000194873"/>
    </source>
</evidence>
<evidence type="ECO:0000256" key="2">
    <source>
        <dbReference type="ARBA" id="ARBA00022692"/>
    </source>
</evidence>
<dbReference type="PANTHER" id="PTHR37422">
    <property type="entry name" value="TEICHURONIC ACID BIOSYNTHESIS PROTEIN TUAE"/>
    <property type="match status" value="1"/>
</dbReference>
<gene>
    <name evidence="7" type="ORF">BXP70_02020</name>
</gene>
<evidence type="ECO:0000256" key="5">
    <source>
        <dbReference type="SAM" id="Phobius"/>
    </source>
</evidence>
<dbReference type="EMBL" id="MTSE01000001">
    <property type="protein sequence ID" value="OUJ76076.1"/>
    <property type="molecule type" value="Genomic_DNA"/>
</dbReference>
<feature type="transmembrane region" description="Helical" evidence="5">
    <location>
        <begin position="94"/>
        <end position="110"/>
    </location>
</feature>
<dbReference type="Pfam" id="PF04932">
    <property type="entry name" value="Wzy_C"/>
    <property type="match status" value="1"/>
</dbReference>
<dbReference type="PANTHER" id="PTHR37422:SF21">
    <property type="entry name" value="EXOQ-LIKE PROTEIN"/>
    <property type="match status" value="1"/>
</dbReference>
<sequence>MVDQEPEQLKYLNYALLGGGLACVILFWRYMQPIVKKWFFAWVCVIMWLVLESYAGWNSWLVYPHVFNKFFVLLITFGLYAFHRRYGMPPFSQLINVLVLVLMANLLILHRDSLSLNAFVENERGFNSSSAYLLVIVALFFLNRFLLRNSFTALLVFFVCMPLIVFLQHRSVWIATIIAVPVDLLLLRLAKTTRFSPAKMILLIGLPAILGSLGLTMIVLDNPEVVSRFEQSIDDIANADKQGTGSWRLKQIESYIPLVQKRPIAGWRLEGFDVPMQFYDPSSDAPMWPDHTGHHFHNFYLDRAFYFGILGILLVLLVPFISVGRRLLKSRRMDSDTAALVAYFGSLIVFGTSYDWSTYHFGLLGLIMAAVAEPVPAPMALDTPTNPLPELEAQPSALVPA</sequence>
<dbReference type="InterPro" id="IPR051533">
    <property type="entry name" value="WaaL-like"/>
</dbReference>
<feature type="transmembrane region" description="Helical" evidence="5">
    <location>
        <begin position="201"/>
        <end position="220"/>
    </location>
</feature>
<keyword evidence="2 5" id="KW-0812">Transmembrane</keyword>
<evidence type="ECO:0000259" key="6">
    <source>
        <dbReference type="Pfam" id="PF04932"/>
    </source>
</evidence>
<keyword evidence="4 5" id="KW-0472">Membrane</keyword>
<feature type="transmembrane region" description="Helical" evidence="5">
    <location>
        <begin position="38"/>
        <end position="57"/>
    </location>
</feature>
<keyword evidence="3 5" id="KW-1133">Transmembrane helix</keyword>
<evidence type="ECO:0000256" key="1">
    <source>
        <dbReference type="ARBA" id="ARBA00004141"/>
    </source>
</evidence>
<proteinExistence type="predicted"/>
<dbReference type="AlphaFoldDB" id="A0A243WJM0"/>
<evidence type="ECO:0000256" key="4">
    <source>
        <dbReference type="ARBA" id="ARBA00023136"/>
    </source>
</evidence>
<name>A0A243WJM0_9BACT</name>
<dbReference type="InterPro" id="IPR007016">
    <property type="entry name" value="O-antigen_ligase-rel_domated"/>
</dbReference>
<evidence type="ECO:0000256" key="3">
    <source>
        <dbReference type="ARBA" id="ARBA00022989"/>
    </source>
</evidence>
<reference evidence="7 8" key="1">
    <citation type="submission" date="2017-01" db="EMBL/GenBank/DDBJ databases">
        <title>A new Hymenobacter.</title>
        <authorList>
            <person name="Liang Y."/>
            <person name="Feng F."/>
        </authorList>
    </citation>
    <scope>NUCLEOTIDE SEQUENCE [LARGE SCALE GENOMIC DNA]</scope>
    <source>
        <strain evidence="7">MIMBbqt21</strain>
    </source>
</reference>
<feature type="transmembrane region" description="Helical" evidence="5">
    <location>
        <begin position="151"/>
        <end position="167"/>
    </location>
</feature>
<comment type="caution">
    <text evidence="7">The sequence shown here is derived from an EMBL/GenBank/DDBJ whole genome shotgun (WGS) entry which is preliminary data.</text>
</comment>
<dbReference type="Proteomes" id="UP000194873">
    <property type="component" value="Unassembled WGS sequence"/>
</dbReference>